<organism evidence="1 2">
    <name type="scientific">Leucogyrophana mollusca</name>
    <dbReference type="NCBI Taxonomy" id="85980"/>
    <lineage>
        <taxon>Eukaryota</taxon>
        <taxon>Fungi</taxon>
        <taxon>Dikarya</taxon>
        <taxon>Basidiomycota</taxon>
        <taxon>Agaricomycotina</taxon>
        <taxon>Agaricomycetes</taxon>
        <taxon>Agaricomycetidae</taxon>
        <taxon>Boletales</taxon>
        <taxon>Boletales incertae sedis</taxon>
        <taxon>Leucogyrophana</taxon>
    </lineage>
</organism>
<keyword evidence="2" id="KW-1185">Reference proteome</keyword>
<name>A0ACB8B9Q7_9AGAM</name>
<reference evidence="1" key="1">
    <citation type="journal article" date="2021" name="New Phytol.">
        <title>Evolutionary innovations through gain and loss of genes in the ectomycorrhizal Boletales.</title>
        <authorList>
            <person name="Wu G."/>
            <person name="Miyauchi S."/>
            <person name="Morin E."/>
            <person name="Kuo A."/>
            <person name="Drula E."/>
            <person name="Varga T."/>
            <person name="Kohler A."/>
            <person name="Feng B."/>
            <person name="Cao Y."/>
            <person name="Lipzen A."/>
            <person name="Daum C."/>
            <person name="Hundley H."/>
            <person name="Pangilinan J."/>
            <person name="Johnson J."/>
            <person name="Barry K."/>
            <person name="LaButti K."/>
            <person name="Ng V."/>
            <person name="Ahrendt S."/>
            <person name="Min B."/>
            <person name="Choi I.G."/>
            <person name="Park H."/>
            <person name="Plett J.M."/>
            <person name="Magnuson J."/>
            <person name="Spatafora J.W."/>
            <person name="Nagy L.G."/>
            <person name="Henrissat B."/>
            <person name="Grigoriev I.V."/>
            <person name="Yang Z.L."/>
            <person name="Xu J."/>
            <person name="Martin F.M."/>
        </authorList>
    </citation>
    <scope>NUCLEOTIDE SEQUENCE</scope>
    <source>
        <strain evidence="1">KUC20120723A-06</strain>
    </source>
</reference>
<dbReference type="EMBL" id="MU266495">
    <property type="protein sequence ID" value="KAH7922167.1"/>
    <property type="molecule type" value="Genomic_DNA"/>
</dbReference>
<accession>A0ACB8B9Q7</accession>
<dbReference type="Proteomes" id="UP000790709">
    <property type="component" value="Unassembled WGS sequence"/>
</dbReference>
<sequence length="333" mass="37804">MEPYALFTSADMTVLARNAAPFSQCLAPIRRLPPELLLEIFMYLYTPHHSGIELLYGTWLRDDISSRSLFPNALAEVCQQWKDVLLSVSKFWTGIVIWVETMSTSTIRTMLQSSSGLLIDVAVVSRGSIDSKQERAQLATIAALIAPHMHRCLSLRIHANHCSSLPVIREHFHGAAPNTLLLEFSFNHYDGEQVFPAVMEDWSFSTPAVVSLKLDGHNFWECALGSSWFAEMTSLRKLHIGKYEHRVHHDIPLFDVLHMLRGVSGLASWNIKDCLYDPRDIDGSLSHLVIEFQETKSAFTDCSHLWKTLEQMYKRGTPLLFCERLKGQSGWTV</sequence>
<evidence type="ECO:0000313" key="1">
    <source>
        <dbReference type="EMBL" id="KAH7922167.1"/>
    </source>
</evidence>
<gene>
    <name evidence="1" type="ORF">BV22DRAFT_678109</name>
</gene>
<proteinExistence type="predicted"/>
<evidence type="ECO:0000313" key="2">
    <source>
        <dbReference type="Proteomes" id="UP000790709"/>
    </source>
</evidence>
<protein>
    <submittedName>
        <fullName evidence="1">Uncharacterized protein</fullName>
    </submittedName>
</protein>
<comment type="caution">
    <text evidence="1">The sequence shown here is derived from an EMBL/GenBank/DDBJ whole genome shotgun (WGS) entry which is preliminary data.</text>
</comment>